<gene>
    <name evidence="1" type="ORF">MCOR_1748</name>
</gene>
<proteinExistence type="predicted"/>
<dbReference type="OrthoDB" id="10046039at2759"/>
<reference evidence="1 2" key="1">
    <citation type="submission" date="2020-06" db="EMBL/GenBank/DDBJ databases">
        <authorList>
            <person name="Li R."/>
            <person name="Bekaert M."/>
        </authorList>
    </citation>
    <scope>NUCLEOTIDE SEQUENCE [LARGE SCALE GENOMIC DNA]</scope>
    <source>
        <strain evidence="2">wild</strain>
    </source>
</reference>
<accession>A0A6J7ZXV1</accession>
<protein>
    <submittedName>
        <fullName evidence="1">Uncharacterized protein</fullName>
    </submittedName>
</protein>
<evidence type="ECO:0000313" key="2">
    <source>
        <dbReference type="Proteomes" id="UP000507470"/>
    </source>
</evidence>
<name>A0A6J7ZXV1_MYTCO</name>
<dbReference type="EMBL" id="CACVKT020000359">
    <property type="protein sequence ID" value="CAC5358527.1"/>
    <property type="molecule type" value="Genomic_DNA"/>
</dbReference>
<sequence length="280" mass="30973">MAGVLRVNTSKRTLKQQNLDSLFKTKVARSENDNHNNAVSELSVSSVSSPIIESPVVVSCSSEKTTPSCARGKEHEIVKKNKVQDEVLEKAFHAMYWLAFEGIANEKIMSLLMLLEKLVIQDMEYFEYSSRASLRDIFITLGNAVEGELLTKAKKANCYSLLLDDTTDVSTTEQMICYIQFWDGYDIQTSFLFIENVFANATSANADALYNLVKSKLDQLGLDYSKLSGLSTDGASVMVGKEVALLLKLKGTDHLSLLSIALPSSGLSFVQTQMSMICYI</sequence>
<organism evidence="1 2">
    <name type="scientific">Mytilus coruscus</name>
    <name type="common">Sea mussel</name>
    <dbReference type="NCBI Taxonomy" id="42192"/>
    <lineage>
        <taxon>Eukaryota</taxon>
        <taxon>Metazoa</taxon>
        <taxon>Spiralia</taxon>
        <taxon>Lophotrochozoa</taxon>
        <taxon>Mollusca</taxon>
        <taxon>Bivalvia</taxon>
        <taxon>Autobranchia</taxon>
        <taxon>Pteriomorphia</taxon>
        <taxon>Mytilida</taxon>
        <taxon>Mytiloidea</taxon>
        <taxon>Mytilidae</taxon>
        <taxon>Mytilinae</taxon>
        <taxon>Mytilus</taxon>
    </lineage>
</organism>
<evidence type="ECO:0000313" key="1">
    <source>
        <dbReference type="EMBL" id="CAC5358527.1"/>
    </source>
</evidence>
<dbReference type="Proteomes" id="UP000507470">
    <property type="component" value="Unassembled WGS sequence"/>
</dbReference>
<dbReference type="PANTHER" id="PTHR46880:SF5">
    <property type="entry name" value="DUF4371 DOMAIN-CONTAINING PROTEIN"/>
    <property type="match status" value="1"/>
</dbReference>
<dbReference type="AlphaFoldDB" id="A0A6J7ZXV1"/>
<dbReference type="PANTHER" id="PTHR46880">
    <property type="entry name" value="RAS-ASSOCIATING DOMAIN-CONTAINING PROTEIN"/>
    <property type="match status" value="1"/>
</dbReference>
<keyword evidence="2" id="KW-1185">Reference proteome</keyword>